<feature type="compositionally biased region" description="Acidic residues" evidence="1">
    <location>
        <begin position="430"/>
        <end position="443"/>
    </location>
</feature>
<dbReference type="GO" id="GO:0008757">
    <property type="term" value="F:S-adenosylmethionine-dependent methyltransferase activity"/>
    <property type="evidence" value="ECO:0007669"/>
    <property type="project" value="InterPro"/>
</dbReference>
<dbReference type="InterPro" id="IPR013216">
    <property type="entry name" value="Methyltransf_11"/>
</dbReference>
<evidence type="ECO:0000313" key="4">
    <source>
        <dbReference type="Proteomes" id="UP000297245"/>
    </source>
</evidence>
<dbReference type="Gene3D" id="3.40.50.150">
    <property type="entry name" value="Vaccinia Virus protein VP39"/>
    <property type="match status" value="1"/>
</dbReference>
<dbReference type="SUPFAM" id="SSF53335">
    <property type="entry name" value="S-adenosyl-L-methionine-dependent methyltransferases"/>
    <property type="match status" value="1"/>
</dbReference>
<evidence type="ECO:0000313" key="3">
    <source>
        <dbReference type="EMBL" id="THU94557.1"/>
    </source>
</evidence>
<feature type="region of interest" description="Disordered" evidence="1">
    <location>
        <begin position="415"/>
        <end position="447"/>
    </location>
</feature>
<gene>
    <name evidence="3" type="ORF">K435DRAFT_156607</name>
</gene>
<dbReference type="InterPro" id="IPR029063">
    <property type="entry name" value="SAM-dependent_MTases_sf"/>
</dbReference>
<feature type="domain" description="Methyltransferase type 11" evidence="2">
    <location>
        <begin position="102"/>
        <end position="170"/>
    </location>
</feature>
<feature type="compositionally biased region" description="Polar residues" evidence="1">
    <location>
        <begin position="200"/>
        <end position="210"/>
    </location>
</feature>
<dbReference type="EMBL" id="ML179221">
    <property type="protein sequence ID" value="THU94557.1"/>
    <property type="molecule type" value="Genomic_DNA"/>
</dbReference>
<feature type="region of interest" description="Disordered" evidence="1">
    <location>
        <begin position="362"/>
        <end position="401"/>
    </location>
</feature>
<name>A0A4S8LY02_DENBC</name>
<feature type="region of interest" description="Disordered" evidence="1">
    <location>
        <begin position="181"/>
        <end position="212"/>
    </location>
</feature>
<reference evidence="3 4" key="1">
    <citation type="journal article" date="2019" name="Nat. Ecol. Evol.">
        <title>Megaphylogeny resolves global patterns of mushroom evolution.</title>
        <authorList>
            <person name="Varga T."/>
            <person name="Krizsan K."/>
            <person name="Foldi C."/>
            <person name="Dima B."/>
            <person name="Sanchez-Garcia M."/>
            <person name="Sanchez-Ramirez S."/>
            <person name="Szollosi G.J."/>
            <person name="Szarkandi J.G."/>
            <person name="Papp V."/>
            <person name="Albert L."/>
            <person name="Andreopoulos W."/>
            <person name="Angelini C."/>
            <person name="Antonin V."/>
            <person name="Barry K.W."/>
            <person name="Bougher N.L."/>
            <person name="Buchanan P."/>
            <person name="Buyck B."/>
            <person name="Bense V."/>
            <person name="Catcheside P."/>
            <person name="Chovatia M."/>
            <person name="Cooper J."/>
            <person name="Damon W."/>
            <person name="Desjardin D."/>
            <person name="Finy P."/>
            <person name="Geml J."/>
            <person name="Haridas S."/>
            <person name="Hughes K."/>
            <person name="Justo A."/>
            <person name="Karasinski D."/>
            <person name="Kautmanova I."/>
            <person name="Kiss B."/>
            <person name="Kocsube S."/>
            <person name="Kotiranta H."/>
            <person name="LaButti K.M."/>
            <person name="Lechner B.E."/>
            <person name="Liimatainen K."/>
            <person name="Lipzen A."/>
            <person name="Lukacs Z."/>
            <person name="Mihaltcheva S."/>
            <person name="Morgado L.N."/>
            <person name="Niskanen T."/>
            <person name="Noordeloos M.E."/>
            <person name="Ohm R.A."/>
            <person name="Ortiz-Santana B."/>
            <person name="Ovrebo C."/>
            <person name="Racz N."/>
            <person name="Riley R."/>
            <person name="Savchenko A."/>
            <person name="Shiryaev A."/>
            <person name="Soop K."/>
            <person name="Spirin V."/>
            <person name="Szebenyi C."/>
            <person name="Tomsovsky M."/>
            <person name="Tulloss R.E."/>
            <person name="Uehling J."/>
            <person name="Grigoriev I.V."/>
            <person name="Vagvolgyi C."/>
            <person name="Papp T."/>
            <person name="Martin F.M."/>
            <person name="Miettinen O."/>
            <person name="Hibbett D.S."/>
            <person name="Nagy L.G."/>
        </authorList>
    </citation>
    <scope>NUCLEOTIDE SEQUENCE [LARGE SCALE GENOMIC DNA]</scope>
    <source>
        <strain evidence="3 4">CBS 962.96</strain>
    </source>
</reference>
<keyword evidence="4" id="KW-1185">Reference proteome</keyword>
<feature type="compositionally biased region" description="Acidic residues" evidence="1">
    <location>
        <begin position="362"/>
        <end position="371"/>
    </location>
</feature>
<dbReference type="OrthoDB" id="2013972at2759"/>
<evidence type="ECO:0000256" key="1">
    <source>
        <dbReference type="SAM" id="MobiDB-lite"/>
    </source>
</evidence>
<sequence>MDLDVEEPGLQKMAREETSGNMDADQTPRSRSSDRPSSSGLAETAKGGKDVKASRSLPAIRTSNGQVNENEADTDSPLRLVRGVIQGLNDVVDGTTDKSRLLGVDVEASSMDSRRNIEFVKGNFLTAPLPFPSSSFDLVRIANLTYAIPYDKWDSLPREISRVLTAGGRLEVVDDHVFFAHARNPNPGGEHGTHKRQRPVSGSGTVMSSETDGDNGSFYFRHSLTPSQYSAFSLSGLESGSTSDPPSHSSPTQATATAVSSTLASAARPSDPDSSDKSHNYQRYLEALYHHRNLNQAWKNHQMTGQSLESLFEHLMNMKYGIHLCPSEFLEGAISRGLGYATELGTWHFVLMKPSPLRVETEAEGDLDESESAGTLVSERKEKRGRNKKKDDGPSPAAAIASDFRSRTMAALIANLGLPEEDKQNGGGSSEDESDEDDNDSEEDILKTSPGLMLWPRKILPMSQDELEASVLKHATVLLACGRQLGRYAGTLEVMKYRFEREEFKERMRKEARRQVNHWMMTLIWIQKKRGSLSMT</sequence>
<feature type="region of interest" description="Disordered" evidence="1">
    <location>
        <begin position="235"/>
        <end position="278"/>
    </location>
</feature>
<dbReference type="Proteomes" id="UP000297245">
    <property type="component" value="Unassembled WGS sequence"/>
</dbReference>
<feature type="compositionally biased region" description="Low complexity" evidence="1">
    <location>
        <begin position="239"/>
        <end position="269"/>
    </location>
</feature>
<organism evidence="3 4">
    <name type="scientific">Dendrothele bispora (strain CBS 962.96)</name>
    <dbReference type="NCBI Taxonomy" id="1314807"/>
    <lineage>
        <taxon>Eukaryota</taxon>
        <taxon>Fungi</taxon>
        <taxon>Dikarya</taxon>
        <taxon>Basidiomycota</taxon>
        <taxon>Agaricomycotina</taxon>
        <taxon>Agaricomycetes</taxon>
        <taxon>Agaricomycetidae</taxon>
        <taxon>Agaricales</taxon>
        <taxon>Agaricales incertae sedis</taxon>
        <taxon>Dendrothele</taxon>
    </lineage>
</organism>
<protein>
    <recommendedName>
        <fullName evidence="2">Methyltransferase type 11 domain-containing protein</fullName>
    </recommendedName>
</protein>
<evidence type="ECO:0000259" key="2">
    <source>
        <dbReference type="Pfam" id="PF08241"/>
    </source>
</evidence>
<dbReference type="Pfam" id="PF08241">
    <property type="entry name" value="Methyltransf_11"/>
    <property type="match status" value="1"/>
</dbReference>
<dbReference type="CDD" id="cd02440">
    <property type="entry name" value="AdoMet_MTases"/>
    <property type="match status" value="1"/>
</dbReference>
<feature type="region of interest" description="Disordered" evidence="1">
    <location>
        <begin position="1"/>
        <end position="75"/>
    </location>
</feature>
<proteinExistence type="predicted"/>
<accession>A0A4S8LY02</accession>
<dbReference type="AlphaFoldDB" id="A0A4S8LY02"/>